<dbReference type="RefSeq" id="WP_002562958.1">
    <property type="nucleotide sequence ID" value="NZ_CAMTZZ010000001.1"/>
</dbReference>
<organism evidence="1 2">
    <name type="scientific">Atopobium minutum</name>
    <dbReference type="NCBI Taxonomy" id="1381"/>
    <lineage>
        <taxon>Bacteria</taxon>
        <taxon>Bacillati</taxon>
        <taxon>Actinomycetota</taxon>
        <taxon>Coriobacteriia</taxon>
        <taxon>Coriobacteriales</taxon>
        <taxon>Atopobiaceae</taxon>
        <taxon>Atopobium</taxon>
    </lineage>
</organism>
<dbReference type="AlphaFoldDB" id="A0AB38A6K4"/>
<dbReference type="EMBL" id="FNSH01000001">
    <property type="protein sequence ID" value="SEB68693.1"/>
    <property type="molecule type" value="Genomic_DNA"/>
</dbReference>
<evidence type="ECO:0000313" key="2">
    <source>
        <dbReference type="Proteomes" id="UP000183687"/>
    </source>
</evidence>
<reference evidence="1 2" key="1">
    <citation type="submission" date="2016-10" db="EMBL/GenBank/DDBJ databases">
        <authorList>
            <person name="Varghese N."/>
            <person name="Submissions S."/>
        </authorList>
    </citation>
    <scope>NUCLEOTIDE SEQUENCE [LARGE SCALE GENOMIC DNA]</scope>
    <source>
        <strain evidence="1 2">DSM 20586</strain>
    </source>
</reference>
<gene>
    <name evidence="1" type="ORF">SAMN04489746_0877</name>
</gene>
<sequence length="153" mass="16268">MAQDSQYDQSSVVSEELDALSCDLLGSALDALAAGVEICVITSVEDAAGTRVTNSFSEDGIEACLDEAHNYIAALTSEKAVRPDKLGSPVRYAMVYEGAVDLGNDGYKDALILEFAEKGQRAFSAYVLWQGFGAGEAFQWCDPEPAGEVDSLL</sequence>
<proteinExistence type="predicted"/>
<evidence type="ECO:0000313" key="1">
    <source>
        <dbReference type="EMBL" id="SEB68693.1"/>
    </source>
</evidence>
<protein>
    <submittedName>
        <fullName evidence="1">Uncharacterized protein</fullName>
    </submittedName>
</protein>
<name>A0AB38A6K4_9ACTN</name>
<comment type="caution">
    <text evidence="1">The sequence shown here is derived from an EMBL/GenBank/DDBJ whole genome shotgun (WGS) entry which is preliminary data.</text>
</comment>
<dbReference type="Proteomes" id="UP000183687">
    <property type="component" value="Unassembled WGS sequence"/>
</dbReference>
<accession>A0AB38A6K4</accession>